<evidence type="ECO:0000313" key="3">
    <source>
        <dbReference type="Proteomes" id="UP000008672"/>
    </source>
</evidence>
<organism evidence="2 3">
    <name type="scientific">Latimeria chalumnae</name>
    <name type="common">Coelacanth</name>
    <dbReference type="NCBI Taxonomy" id="7897"/>
    <lineage>
        <taxon>Eukaryota</taxon>
        <taxon>Metazoa</taxon>
        <taxon>Chordata</taxon>
        <taxon>Craniata</taxon>
        <taxon>Vertebrata</taxon>
        <taxon>Euteleostomi</taxon>
        <taxon>Coelacanthiformes</taxon>
        <taxon>Coelacanthidae</taxon>
        <taxon>Latimeria</taxon>
    </lineage>
</organism>
<protein>
    <submittedName>
        <fullName evidence="2">Uncharacterized protein</fullName>
    </submittedName>
</protein>
<sequence>MSGLQKRAAVPVGSGLWTGPGAAQYSKETQELLKVMMEESKLTNFQQRKIRETVKKGDVLPLRCKPTSSEIEKPLPTPPPPSRFVTPSCKLHLRTAESCRAGDAYTREKFRPSATRDLEKEKQRLQNILATGKEMPDPKPKKRSVQRQEEEAHEATDRFVELENEIKERKEFLAEMEALGRGKQYCGIIQTEISQKIREMEELDRKRNSELKQLLLEVGGRETAE</sequence>
<dbReference type="HOGENOM" id="CLU_081328_0_0_1"/>
<dbReference type="Bgee" id="ENSLACG00000001857">
    <property type="expression patterns" value="Expressed in mesonephros and 6 other cell types or tissues"/>
</dbReference>
<feature type="compositionally biased region" description="Basic and acidic residues" evidence="1">
    <location>
        <begin position="146"/>
        <end position="159"/>
    </location>
</feature>
<proteinExistence type="predicted"/>
<dbReference type="InParanoid" id="H2ZXF7"/>
<dbReference type="CTD" id="102358492"/>
<dbReference type="EMBL" id="AFYH01055759">
    <property type="status" value="NOT_ANNOTATED_CDS"/>
    <property type="molecule type" value="Genomic_DNA"/>
</dbReference>
<dbReference type="PANTHER" id="PTHR28348:SF1">
    <property type="entry name" value="UPF0193 PROTEIN EVG1"/>
    <property type="match status" value="1"/>
</dbReference>
<dbReference type="Proteomes" id="UP000008672">
    <property type="component" value="Unassembled WGS sequence"/>
</dbReference>
<feature type="region of interest" description="Disordered" evidence="1">
    <location>
        <begin position="128"/>
        <end position="159"/>
    </location>
</feature>
<dbReference type="eggNOG" id="ENOG502RYD0">
    <property type="taxonomic scope" value="Eukaryota"/>
</dbReference>
<name>H2ZXF7_LATCH</name>
<dbReference type="Pfam" id="PF05250">
    <property type="entry name" value="UPF0193"/>
    <property type="match status" value="1"/>
</dbReference>
<dbReference type="OrthoDB" id="189770at2759"/>
<dbReference type="STRING" id="7897.ENSLACP00000002078"/>
<feature type="region of interest" description="Disordered" evidence="1">
    <location>
        <begin position="65"/>
        <end position="87"/>
    </location>
</feature>
<dbReference type="GeneTree" id="ENSGT00390000010231"/>
<dbReference type="FunCoup" id="H2ZXF7">
    <property type="interactions" value="5"/>
</dbReference>
<reference evidence="3" key="1">
    <citation type="submission" date="2011-08" db="EMBL/GenBank/DDBJ databases">
        <title>The draft genome of Latimeria chalumnae.</title>
        <authorList>
            <person name="Di Palma F."/>
            <person name="Alfoldi J."/>
            <person name="Johnson J."/>
            <person name="Berlin A."/>
            <person name="Gnerre S."/>
            <person name="Jaffe D."/>
            <person name="MacCallum I."/>
            <person name="Young S."/>
            <person name="Walker B.J."/>
            <person name="Lander E."/>
            <person name="Lindblad-Toh K."/>
        </authorList>
    </citation>
    <scope>NUCLEOTIDE SEQUENCE [LARGE SCALE GENOMIC DNA]</scope>
    <source>
        <strain evidence="3">Wild caught</strain>
    </source>
</reference>
<reference evidence="2" key="3">
    <citation type="submission" date="2025-09" db="UniProtKB">
        <authorList>
            <consortium name="Ensembl"/>
        </authorList>
    </citation>
    <scope>IDENTIFICATION</scope>
</reference>
<gene>
    <name evidence="2" type="primary">C9H22orf23</name>
</gene>
<dbReference type="Ensembl" id="ENSLACT00000002092.1">
    <property type="protein sequence ID" value="ENSLACP00000002078.1"/>
    <property type="gene ID" value="ENSLACG00000001857.1"/>
</dbReference>
<reference evidence="2" key="2">
    <citation type="submission" date="2025-08" db="UniProtKB">
        <authorList>
            <consortium name="Ensembl"/>
        </authorList>
    </citation>
    <scope>IDENTIFICATION</scope>
</reference>
<evidence type="ECO:0000256" key="1">
    <source>
        <dbReference type="SAM" id="MobiDB-lite"/>
    </source>
</evidence>
<accession>H2ZXF7</accession>
<dbReference type="AlphaFoldDB" id="H2ZXF7"/>
<dbReference type="OMA" id="MMAYGKD"/>
<feature type="region of interest" description="Disordered" evidence="1">
    <location>
        <begin position="1"/>
        <end position="21"/>
    </location>
</feature>
<dbReference type="RefSeq" id="XP_005994318.1">
    <property type="nucleotide sequence ID" value="XM_005994256.3"/>
</dbReference>
<dbReference type="GeneID" id="102358492"/>
<evidence type="ECO:0000313" key="2">
    <source>
        <dbReference type="Ensembl" id="ENSLACP00000002078.1"/>
    </source>
</evidence>
<dbReference type="KEGG" id="lcm:102358492"/>
<dbReference type="InterPro" id="IPR007914">
    <property type="entry name" value="UPF0193"/>
</dbReference>
<dbReference type="PANTHER" id="PTHR28348">
    <property type="entry name" value="UPF0193 PROTEIN EVG1"/>
    <property type="match status" value="1"/>
</dbReference>
<keyword evidence="3" id="KW-1185">Reference proteome</keyword>